<sequence>MADAAVEVTGLVKRYGRGSAARTALAGLDLTVYRGEVFGYLGPNGAGKTTTIRLLLDLIRPTAGSVRVLGDSPRHAASTRARIGYLAGDFVVSGGQTSRELLTYLGRLRGGVPAARIAALAERLDLDLSRRIGTLSKGNRQKVGIVQAFMHTPDLLVLDEPTSGLDPFLQQRFVELVQEARDNGQTVFMSSHVLSEVQATCERVGIIREGRLETVAKVEELREQAQRRIEITFADVVPAAEFESVAGLHGVTVGPHPGGGSALRAVLSGSPDELVKTAARYRVTGLLAEEPDLEELFFTFYEREGRS</sequence>
<comment type="caution">
    <text evidence="6">The sequence shown here is derived from an EMBL/GenBank/DDBJ whole genome shotgun (WGS) entry which is preliminary data.</text>
</comment>
<dbReference type="EMBL" id="BOMB01000010">
    <property type="protein sequence ID" value="GID10910.1"/>
    <property type="molecule type" value="Genomic_DNA"/>
</dbReference>
<dbReference type="PROSITE" id="PS00211">
    <property type="entry name" value="ABC_TRANSPORTER_1"/>
    <property type="match status" value="1"/>
</dbReference>
<evidence type="ECO:0000256" key="2">
    <source>
        <dbReference type="ARBA" id="ARBA00022448"/>
    </source>
</evidence>
<accession>A0A8J3NBL2</accession>
<reference evidence="6" key="1">
    <citation type="submission" date="2021-01" db="EMBL/GenBank/DDBJ databases">
        <title>Whole genome shotgun sequence of Actinocatenispora rupis NBRC 107355.</title>
        <authorList>
            <person name="Komaki H."/>
            <person name="Tamura T."/>
        </authorList>
    </citation>
    <scope>NUCLEOTIDE SEQUENCE</scope>
    <source>
        <strain evidence="6">NBRC 107355</strain>
    </source>
</reference>
<evidence type="ECO:0000313" key="6">
    <source>
        <dbReference type="EMBL" id="GID10910.1"/>
    </source>
</evidence>
<dbReference type="CDD" id="cd03230">
    <property type="entry name" value="ABC_DR_subfamily_A"/>
    <property type="match status" value="1"/>
</dbReference>
<dbReference type="RefSeq" id="WP_203656523.1">
    <property type="nucleotide sequence ID" value="NZ_BAAAZM010000004.1"/>
</dbReference>
<evidence type="ECO:0000313" key="7">
    <source>
        <dbReference type="Proteomes" id="UP000612808"/>
    </source>
</evidence>
<evidence type="ECO:0000256" key="3">
    <source>
        <dbReference type="ARBA" id="ARBA00022741"/>
    </source>
</evidence>
<keyword evidence="4" id="KW-0067">ATP-binding</keyword>
<protein>
    <submittedName>
        <fullName evidence="6">ABC transporter</fullName>
    </submittedName>
</protein>
<evidence type="ECO:0000256" key="1">
    <source>
        <dbReference type="ARBA" id="ARBA00005417"/>
    </source>
</evidence>
<proteinExistence type="inferred from homology"/>
<dbReference type="Gene3D" id="3.40.50.300">
    <property type="entry name" value="P-loop containing nucleotide triphosphate hydrolases"/>
    <property type="match status" value="1"/>
</dbReference>
<evidence type="ECO:0000256" key="4">
    <source>
        <dbReference type="ARBA" id="ARBA00022840"/>
    </source>
</evidence>
<dbReference type="SUPFAM" id="SSF52540">
    <property type="entry name" value="P-loop containing nucleoside triphosphate hydrolases"/>
    <property type="match status" value="1"/>
</dbReference>
<dbReference type="InterPro" id="IPR017871">
    <property type="entry name" value="ABC_transporter-like_CS"/>
</dbReference>
<dbReference type="GO" id="GO:0016887">
    <property type="term" value="F:ATP hydrolysis activity"/>
    <property type="evidence" value="ECO:0007669"/>
    <property type="project" value="InterPro"/>
</dbReference>
<dbReference type="GO" id="GO:0005524">
    <property type="term" value="F:ATP binding"/>
    <property type="evidence" value="ECO:0007669"/>
    <property type="project" value="UniProtKB-KW"/>
</dbReference>
<dbReference type="InterPro" id="IPR003439">
    <property type="entry name" value="ABC_transporter-like_ATP-bd"/>
</dbReference>
<name>A0A8J3NBL2_9ACTN</name>
<dbReference type="InterPro" id="IPR027417">
    <property type="entry name" value="P-loop_NTPase"/>
</dbReference>
<organism evidence="6 7">
    <name type="scientific">Actinocatenispora rupis</name>
    <dbReference type="NCBI Taxonomy" id="519421"/>
    <lineage>
        <taxon>Bacteria</taxon>
        <taxon>Bacillati</taxon>
        <taxon>Actinomycetota</taxon>
        <taxon>Actinomycetes</taxon>
        <taxon>Micromonosporales</taxon>
        <taxon>Micromonosporaceae</taxon>
        <taxon>Actinocatenispora</taxon>
    </lineage>
</organism>
<dbReference type="PANTHER" id="PTHR43335">
    <property type="entry name" value="ABC TRANSPORTER, ATP-BINDING PROTEIN"/>
    <property type="match status" value="1"/>
</dbReference>
<dbReference type="PANTHER" id="PTHR43335:SF4">
    <property type="entry name" value="ABC TRANSPORTER, ATP-BINDING PROTEIN"/>
    <property type="match status" value="1"/>
</dbReference>
<comment type="similarity">
    <text evidence="1">Belongs to the ABC transporter superfamily.</text>
</comment>
<dbReference type="PROSITE" id="PS50893">
    <property type="entry name" value="ABC_TRANSPORTER_2"/>
    <property type="match status" value="1"/>
</dbReference>
<feature type="domain" description="ABC transporter" evidence="5">
    <location>
        <begin position="6"/>
        <end position="234"/>
    </location>
</feature>
<dbReference type="InterPro" id="IPR003593">
    <property type="entry name" value="AAA+_ATPase"/>
</dbReference>
<dbReference type="SMART" id="SM00382">
    <property type="entry name" value="AAA"/>
    <property type="match status" value="1"/>
</dbReference>
<gene>
    <name evidence="6" type="ORF">Aru02nite_17990</name>
</gene>
<keyword evidence="3" id="KW-0547">Nucleotide-binding</keyword>
<dbReference type="AlphaFoldDB" id="A0A8J3NBL2"/>
<dbReference type="Proteomes" id="UP000612808">
    <property type="component" value="Unassembled WGS sequence"/>
</dbReference>
<dbReference type="Pfam" id="PF00005">
    <property type="entry name" value="ABC_tran"/>
    <property type="match status" value="1"/>
</dbReference>
<keyword evidence="7" id="KW-1185">Reference proteome</keyword>
<keyword evidence="2" id="KW-0813">Transport</keyword>
<evidence type="ECO:0000259" key="5">
    <source>
        <dbReference type="PROSITE" id="PS50893"/>
    </source>
</evidence>